<keyword evidence="5 6" id="KW-0472">Membrane</keyword>
<dbReference type="PANTHER" id="PTHR11654">
    <property type="entry name" value="OLIGOPEPTIDE TRANSPORTER-RELATED"/>
    <property type="match status" value="1"/>
</dbReference>
<organism evidence="7 8">
    <name type="scientific">Serendipita vermifera MAFF 305830</name>
    <dbReference type="NCBI Taxonomy" id="933852"/>
    <lineage>
        <taxon>Eukaryota</taxon>
        <taxon>Fungi</taxon>
        <taxon>Dikarya</taxon>
        <taxon>Basidiomycota</taxon>
        <taxon>Agaricomycotina</taxon>
        <taxon>Agaricomycetes</taxon>
        <taxon>Sebacinales</taxon>
        <taxon>Serendipitaceae</taxon>
        <taxon>Serendipita</taxon>
    </lineage>
</organism>
<feature type="transmembrane region" description="Helical" evidence="6">
    <location>
        <begin position="487"/>
        <end position="511"/>
    </location>
</feature>
<keyword evidence="8" id="KW-1185">Reference proteome</keyword>
<dbReference type="OrthoDB" id="8904098at2759"/>
<keyword evidence="3 6" id="KW-0812">Transmembrane</keyword>
<dbReference type="HOGENOM" id="CLU_004790_4_1_1"/>
<dbReference type="AlphaFoldDB" id="A0A0C3BGJ6"/>
<dbReference type="GO" id="GO:0006857">
    <property type="term" value="P:oligopeptide transport"/>
    <property type="evidence" value="ECO:0007669"/>
    <property type="project" value="InterPro"/>
</dbReference>
<feature type="transmembrane region" description="Helical" evidence="6">
    <location>
        <begin position="523"/>
        <end position="545"/>
    </location>
</feature>
<feature type="transmembrane region" description="Helical" evidence="6">
    <location>
        <begin position="153"/>
        <end position="171"/>
    </location>
</feature>
<evidence type="ECO:0000313" key="7">
    <source>
        <dbReference type="EMBL" id="KIM31279.1"/>
    </source>
</evidence>
<feature type="transmembrane region" description="Helical" evidence="6">
    <location>
        <begin position="401"/>
        <end position="425"/>
    </location>
</feature>
<feature type="transmembrane region" description="Helical" evidence="6">
    <location>
        <begin position="364"/>
        <end position="381"/>
    </location>
</feature>
<evidence type="ECO:0000256" key="2">
    <source>
        <dbReference type="ARBA" id="ARBA00005982"/>
    </source>
</evidence>
<dbReference type="InterPro" id="IPR018456">
    <property type="entry name" value="PTR2_symporter_CS"/>
</dbReference>
<feature type="transmembrane region" description="Helical" evidence="6">
    <location>
        <begin position="437"/>
        <end position="460"/>
    </location>
</feature>
<reference evidence="7 8" key="1">
    <citation type="submission" date="2014-04" db="EMBL/GenBank/DDBJ databases">
        <authorList>
            <consortium name="DOE Joint Genome Institute"/>
            <person name="Kuo A."/>
            <person name="Zuccaro A."/>
            <person name="Kohler A."/>
            <person name="Nagy L.G."/>
            <person name="Floudas D."/>
            <person name="Copeland A."/>
            <person name="Barry K.W."/>
            <person name="Cichocki N."/>
            <person name="Veneault-Fourrey C."/>
            <person name="LaButti K."/>
            <person name="Lindquist E.A."/>
            <person name="Lipzen A."/>
            <person name="Lundell T."/>
            <person name="Morin E."/>
            <person name="Murat C."/>
            <person name="Sun H."/>
            <person name="Tunlid A."/>
            <person name="Henrissat B."/>
            <person name="Grigoriev I.V."/>
            <person name="Hibbett D.S."/>
            <person name="Martin F."/>
            <person name="Nordberg H.P."/>
            <person name="Cantor M.N."/>
            <person name="Hua S.X."/>
        </authorList>
    </citation>
    <scope>NUCLEOTIDE SEQUENCE [LARGE SCALE GENOMIC DNA]</scope>
    <source>
        <strain evidence="7 8">MAFF 305830</strain>
    </source>
</reference>
<reference evidence="8" key="2">
    <citation type="submission" date="2015-01" db="EMBL/GenBank/DDBJ databases">
        <title>Evolutionary Origins and Diversification of the Mycorrhizal Mutualists.</title>
        <authorList>
            <consortium name="DOE Joint Genome Institute"/>
            <consortium name="Mycorrhizal Genomics Consortium"/>
            <person name="Kohler A."/>
            <person name="Kuo A."/>
            <person name="Nagy L.G."/>
            <person name="Floudas D."/>
            <person name="Copeland A."/>
            <person name="Barry K.W."/>
            <person name="Cichocki N."/>
            <person name="Veneault-Fourrey C."/>
            <person name="LaButti K."/>
            <person name="Lindquist E.A."/>
            <person name="Lipzen A."/>
            <person name="Lundell T."/>
            <person name="Morin E."/>
            <person name="Murat C."/>
            <person name="Riley R."/>
            <person name="Ohm R."/>
            <person name="Sun H."/>
            <person name="Tunlid A."/>
            <person name="Henrissat B."/>
            <person name="Grigoriev I.V."/>
            <person name="Hibbett D.S."/>
            <person name="Martin F."/>
        </authorList>
    </citation>
    <scope>NUCLEOTIDE SEQUENCE [LARGE SCALE GENOMIC DNA]</scope>
    <source>
        <strain evidence="8">MAFF 305830</strain>
    </source>
</reference>
<feature type="transmembrane region" description="Helical" evidence="6">
    <location>
        <begin position="183"/>
        <end position="207"/>
    </location>
</feature>
<evidence type="ECO:0000256" key="6">
    <source>
        <dbReference type="SAM" id="Phobius"/>
    </source>
</evidence>
<feature type="transmembrane region" description="Helical" evidence="6">
    <location>
        <begin position="238"/>
        <end position="258"/>
    </location>
</feature>
<dbReference type="PROSITE" id="PS01022">
    <property type="entry name" value="PTR2_1"/>
    <property type="match status" value="1"/>
</dbReference>
<dbReference type="STRING" id="933852.A0A0C3BGJ6"/>
<evidence type="ECO:0000256" key="4">
    <source>
        <dbReference type="ARBA" id="ARBA00022989"/>
    </source>
</evidence>
<dbReference type="InterPro" id="IPR036259">
    <property type="entry name" value="MFS_trans_sf"/>
</dbReference>
<dbReference type="Proteomes" id="UP000054097">
    <property type="component" value="Unassembled WGS sequence"/>
</dbReference>
<protein>
    <recommendedName>
        <fullName evidence="9">Major facilitator superfamily (MFS) profile domain-containing protein</fullName>
    </recommendedName>
</protein>
<evidence type="ECO:0000313" key="8">
    <source>
        <dbReference type="Proteomes" id="UP000054097"/>
    </source>
</evidence>
<sequence>MTDHTDKSVPLALAHVTTLDEKKVVETESAHTDDVYMPNSEGVTQHEFDTLRHVADRLPLTAWLVAFVEFAERWTYYGTTNIYSNYIRAPLPPGSVTGAVDWAHRADGVAGALGKGQITSFSIRTFNTFWVYCTPLLGGILADTVFGRYNTIMIFSVVCLAGHLILVGTATPQSLANPTGAMYGLIFSILIMGLGAGAIKANVSPLIGEQYKGKLRKETLPSGEVVIKSPALTVQSTYMWFYAAINFGSIGAISASFLARDNGYWVAFLVPTCIFTLVPIVMAFGRKYYVLTPPRGSVILDTVRVVRYASKGKWSLNPAATYRRLKAPDFWNSAMPSNYTPENRPKKMLWDDDFVAEVSRTVKACLVFLYFPVFWLAYSQIDGNLATVAAGMKLNGTPNDLIQNLNPISIVVIIPIFDYFLYPWLRKLGIKFTPIKRIFVGFLFVGLAMVYAAVLQHYIYEMSPCHDYLPSECVDAAEYPLPANINVWVVAGPYILVGIGEIFASITSLEYAFTKAPVRMKSVVVAFSQFQVAISSALNFALTPLNAENLFVWLFGSFAIAAWIAGFIFFWSFYELDKAEGQLNQIGVGERAGYADEQPETNTEKRV</sequence>
<comment type="subcellular location">
    <subcellularLocation>
        <location evidence="1">Membrane</location>
        <topology evidence="1">Multi-pass membrane protein</topology>
    </subcellularLocation>
</comment>
<evidence type="ECO:0000256" key="5">
    <source>
        <dbReference type="ARBA" id="ARBA00023136"/>
    </source>
</evidence>
<feature type="transmembrane region" description="Helical" evidence="6">
    <location>
        <begin position="551"/>
        <end position="574"/>
    </location>
</feature>
<dbReference type="SUPFAM" id="SSF103473">
    <property type="entry name" value="MFS general substrate transporter"/>
    <property type="match status" value="1"/>
</dbReference>
<dbReference type="GO" id="GO:0022857">
    <property type="term" value="F:transmembrane transporter activity"/>
    <property type="evidence" value="ECO:0007669"/>
    <property type="project" value="InterPro"/>
</dbReference>
<dbReference type="GO" id="GO:0016020">
    <property type="term" value="C:membrane"/>
    <property type="evidence" value="ECO:0007669"/>
    <property type="project" value="UniProtKB-SubCell"/>
</dbReference>
<dbReference type="InterPro" id="IPR000109">
    <property type="entry name" value="POT_fam"/>
</dbReference>
<dbReference type="Pfam" id="PF00854">
    <property type="entry name" value="PTR2"/>
    <property type="match status" value="1"/>
</dbReference>
<gene>
    <name evidence="7" type="ORF">M408DRAFT_327540</name>
</gene>
<proteinExistence type="inferred from homology"/>
<feature type="transmembrane region" description="Helical" evidence="6">
    <location>
        <begin position="264"/>
        <end position="285"/>
    </location>
</feature>
<evidence type="ECO:0000256" key="1">
    <source>
        <dbReference type="ARBA" id="ARBA00004141"/>
    </source>
</evidence>
<evidence type="ECO:0008006" key="9">
    <source>
        <dbReference type="Google" id="ProtNLM"/>
    </source>
</evidence>
<dbReference type="EMBL" id="KN824282">
    <property type="protein sequence ID" value="KIM31279.1"/>
    <property type="molecule type" value="Genomic_DNA"/>
</dbReference>
<accession>A0A0C3BGJ6</accession>
<comment type="similarity">
    <text evidence="2">Belongs to the major facilitator superfamily. Proton-dependent oligopeptide transporter (POT/PTR) (TC 2.A.17) family.</text>
</comment>
<dbReference type="Gene3D" id="1.20.1250.20">
    <property type="entry name" value="MFS general substrate transporter like domains"/>
    <property type="match status" value="1"/>
</dbReference>
<evidence type="ECO:0000256" key="3">
    <source>
        <dbReference type="ARBA" id="ARBA00022692"/>
    </source>
</evidence>
<keyword evidence="4 6" id="KW-1133">Transmembrane helix</keyword>
<name>A0A0C3BGJ6_SERVB</name>